<protein>
    <recommendedName>
        <fullName evidence="2">Glucose/Sorbosone dehydrogenase domain-containing protein</fullName>
    </recommendedName>
</protein>
<comment type="caution">
    <text evidence="3">The sequence shown here is derived from an EMBL/GenBank/DDBJ whole genome shotgun (WGS) entry which is preliminary data.</text>
</comment>
<organism evidence="3 4">
    <name type="scientific">Candidatus Curtissbacteria bacterium RIFCSPLOWO2_01_FULL_42_50</name>
    <dbReference type="NCBI Taxonomy" id="1797730"/>
    <lineage>
        <taxon>Bacteria</taxon>
        <taxon>Candidatus Curtissiibacteriota</taxon>
    </lineage>
</organism>
<name>A0A1F5H248_9BACT</name>
<dbReference type="PANTHER" id="PTHR19328:SF13">
    <property type="entry name" value="HIPL1 PROTEIN"/>
    <property type="match status" value="1"/>
</dbReference>
<proteinExistence type="predicted"/>
<dbReference type="Gene3D" id="2.120.10.30">
    <property type="entry name" value="TolB, C-terminal domain"/>
    <property type="match status" value="1"/>
</dbReference>
<evidence type="ECO:0000256" key="1">
    <source>
        <dbReference type="SAM" id="Phobius"/>
    </source>
</evidence>
<dbReference type="InterPro" id="IPR011041">
    <property type="entry name" value="Quinoprot_gluc/sorb_DH_b-prop"/>
</dbReference>
<feature type="transmembrane region" description="Helical" evidence="1">
    <location>
        <begin position="7"/>
        <end position="29"/>
    </location>
</feature>
<gene>
    <name evidence="3" type="ORF">A3B54_05680</name>
</gene>
<dbReference type="EMBL" id="MFBT01000042">
    <property type="protein sequence ID" value="OGD98125.1"/>
    <property type="molecule type" value="Genomic_DNA"/>
</dbReference>
<keyword evidence="1" id="KW-0472">Membrane</keyword>
<dbReference type="PANTHER" id="PTHR19328">
    <property type="entry name" value="HEDGEHOG-INTERACTING PROTEIN"/>
    <property type="match status" value="1"/>
</dbReference>
<keyword evidence="1" id="KW-0812">Transmembrane</keyword>
<dbReference type="InterPro" id="IPR012938">
    <property type="entry name" value="Glc/Sorbosone_DH"/>
</dbReference>
<feature type="domain" description="Glucose/Sorbosone dehydrogenase" evidence="2">
    <location>
        <begin position="60"/>
        <end position="357"/>
    </location>
</feature>
<dbReference type="Proteomes" id="UP000177039">
    <property type="component" value="Unassembled WGS sequence"/>
</dbReference>
<dbReference type="AlphaFoldDB" id="A0A1F5H248"/>
<dbReference type="SUPFAM" id="SSF50952">
    <property type="entry name" value="Soluble quinoprotein glucose dehydrogenase"/>
    <property type="match status" value="1"/>
</dbReference>
<dbReference type="Pfam" id="PF07995">
    <property type="entry name" value="GSDH"/>
    <property type="match status" value="1"/>
</dbReference>
<evidence type="ECO:0000259" key="2">
    <source>
        <dbReference type="Pfam" id="PF07995"/>
    </source>
</evidence>
<dbReference type="InterPro" id="IPR011042">
    <property type="entry name" value="6-blade_b-propeller_TolB-like"/>
</dbReference>
<accession>A0A1F5H248</accession>
<sequence>MDKIIKKVVLIGVISLFLFAALVLILSNFRNQANKPPNKEARESEKEQSTQRLTTIASNLEIPWALAFLPGGDILFTERPGKVKLVDKNGSGNPALVADIAEVKHIGEGGLLGIALHPDFANNKYVYLYYTYSGTKDNTLNRVVRYKFENGRLTNQQIIVDAIPGAVNHNGGRIKFGPDNFLYIATGDAQNPSLAQDINSLSGKILRVTDDGKPADTNPFGNLIYSWGHRNPQGLTWDNKGRLWATEHGNQAHDELNLIEKGTNYGWPVITGDGEKEGMRKPVLQSGSATWAPSGAAYVLNSIFFAGLRGNALYEAKIVGSGADLGKHLKGELGRIREVVLAPDGFFLYITTSNRDTRGVPRDGDDKIIKINVQKL</sequence>
<evidence type="ECO:0000313" key="4">
    <source>
        <dbReference type="Proteomes" id="UP000177039"/>
    </source>
</evidence>
<evidence type="ECO:0000313" key="3">
    <source>
        <dbReference type="EMBL" id="OGD98125.1"/>
    </source>
</evidence>
<reference evidence="3 4" key="1">
    <citation type="journal article" date="2016" name="Nat. Commun.">
        <title>Thousands of microbial genomes shed light on interconnected biogeochemical processes in an aquifer system.</title>
        <authorList>
            <person name="Anantharaman K."/>
            <person name="Brown C.T."/>
            <person name="Hug L.A."/>
            <person name="Sharon I."/>
            <person name="Castelle C.J."/>
            <person name="Probst A.J."/>
            <person name="Thomas B.C."/>
            <person name="Singh A."/>
            <person name="Wilkins M.J."/>
            <person name="Karaoz U."/>
            <person name="Brodie E.L."/>
            <person name="Williams K.H."/>
            <person name="Hubbard S.S."/>
            <person name="Banfield J.F."/>
        </authorList>
    </citation>
    <scope>NUCLEOTIDE SEQUENCE [LARGE SCALE GENOMIC DNA]</scope>
</reference>
<keyword evidence="1" id="KW-1133">Transmembrane helix</keyword>